<dbReference type="Gene3D" id="3.40.50.300">
    <property type="entry name" value="P-loop containing nucleotide triphosphate hydrolases"/>
    <property type="match status" value="1"/>
</dbReference>
<keyword evidence="4 6" id="KW-0067">ATP-binding</keyword>
<dbReference type="SMART" id="SM00382">
    <property type="entry name" value="AAA"/>
    <property type="match status" value="1"/>
</dbReference>
<dbReference type="InterPro" id="IPR027417">
    <property type="entry name" value="P-loop_NTPase"/>
</dbReference>
<dbReference type="PANTHER" id="PTHR42734:SF6">
    <property type="entry name" value="MOLYBDATE IMPORT ATP-BINDING PROTEIN MOLC"/>
    <property type="match status" value="1"/>
</dbReference>
<dbReference type="Proteomes" id="UP000318927">
    <property type="component" value="Chromosome"/>
</dbReference>
<dbReference type="PANTHER" id="PTHR42734">
    <property type="entry name" value="METAL TRANSPORT SYSTEM ATP-BINDING PROTEIN TM_0124-RELATED"/>
    <property type="match status" value="1"/>
</dbReference>
<dbReference type="SUPFAM" id="SSF52540">
    <property type="entry name" value="P-loop containing nucleoside triphosphate hydrolases"/>
    <property type="match status" value="1"/>
</dbReference>
<accession>A0A5B8K2W3</accession>
<name>A0A5B8K2W3_9MOLU</name>
<dbReference type="InterPro" id="IPR017871">
    <property type="entry name" value="ABC_transporter-like_CS"/>
</dbReference>
<evidence type="ECO:0000256" key="4">
    <source>
        <dbReference type="ARBA" id="ARBA00022840"/>
    </source>
</evidence>
<dbReference type="PROSITE" id="PS50893">
    <property type="entry name" value="ABC_TRANSPORTER_2"/>
    <property type="match status" value="1"/>
</dbReference>
<keyword evidence="2" id="KW-0813">Transport</keyword>
<evidence type="ECO:0000256" key="2">
    <source>
        <dbReference type="ARBA" id="ARBA00022448"/>
    </source>
</evidence>
<protein>
    <submittedName>
        <fullName evidence="6">ATP-binding cassette domain-containing protein</fullName>
    </submittedName>
</protein>
<evidence type="ECO:0000256" key="1">
    <source>
        <dbReference type="ARBA" id="ARBA00005417"/>
    </source>
</evidence>
<feature type="domain" description="ABC transporter" evidence="5">
    <location>
        <begin position="30"/>
        <end position="265"/>
    </location>
</feature>
<gene>
    <name evidence="6" type="ORF">FRW55_03635</name>
</gene>
<reference evidence="6 7" key="1">
    <citation type="journal article" date="2019" name="Microbiol. Resour. Announc.">
        <title>Complete Genome Sequences of Three Mycoplasma anserisalpingitis (Mycoplasma sp. 1220) Strains.</title>
        <authorList>
            <person name="Grozner D."/>
            <person name="Forro B."/>
            <person name="Kovacs A.B."/>
            <person name="Marton S."/>
            <person name="Banyai K."/>
            <person name="Kreizinger Z."/>
            <person name="Sulyok K.M."/>
            <person name="Gyuranecz M."/>
        </authorList>
    </citation>
    <scope>NUCLEOTIDE SEQUENCE [LARGE SCALE GENOMIC DNA]</scope>
    <source>
        <strain evidence="6 7">ATCC:BAA-2147</strain>
    </source>
</reference>
<dbReference type="GO" id="GO:0016887">
    <property type="term" value="F:ATP hydrolysis activity"/>
    <property type="evidence" value="ECO:0007669"/>
    <property type="project" value="InterPro"/>
</dbReference>
<keyword evidence="7" id="KW-1185">Reference proteome</keyword>
<evidence type="ECO:0000256" key="3">
    <source>
        <dbReference type="ARBA" id="ARBA00022741"/>
    </source>
</evidence>
<dbReference type="InterPro" id="IPR003593">
    <property type="entry name" value="AAA+_ATPase"/>
</dbReference>
<dbReference type="InterPro" id="IPR003439">
    <property type="entry name" value="ABC_transporter-like_ATP-bd"/>
</dbReference>
<proteinExistence type="inferred from homology"/>
<dbReference type="KEGG" id="mans:FRW55_03635"/>
<evidence type="ECO:0000313" key="7">
    <source>
        <dbReference type="Proteomes" id="UP000318927"/>
    </source>
</evidence>
<dbReference type="GO" id="GO:0005524">
    <property type="term" value="F:ATP binding"/>
    <property type="evidence" value="ECO:0007669"/>
    <property type="project" value="UniProtKB-KW"/>
</dbReference>
<dbReference type="InterPro" id="IPR050153">
    <property type="entry name" value="Metal_Ion_Import_ABC"/>
</dbReference>
<dbReference type="OrthoDB" id="389713at2"/>
<evidence type="ECO:0000313" key="6">
    <source>
        <dbReference type="EMBL" id="QDY87225.1"/>
    </source>
</evidence>
<sequence length="266" mass="30822">MLLYSYIRQIMTIEALQLVFMDTQNTNNNIELKNVSVYDKNKLLLSEINLKLNQGELIGIIGKSGAGKTTILNTIISFNNIKTGKIYFNNKIISTRKDKKKFRKNISYISQFPNLINDLSVLDNLNRLCEFKKSWFGRMFWNPKDKENEQIIKILENLGLKNKLFEKTEKLSGGEKQRLLVAIEIYNDKSIIFADEPTSNLDPFNADLIIKQFKKMSKNKIVVINIHDLHLATKYCDKLICLEKGKIKNIIEKKSFGKGNLNEFFD</sequence>
<dbReference type="Pfam" id="PF00005">
    <property type="entry name" value="ABC_tran"/>
    <property type="match status" value="1"/>
</dbReference>
<organism evidence="6 7">
    <name type="scientific">Mycoplasma anserisalpingitidis</name>
    <dbReference type="NCBI Taxonomy" id="519450"/>
    <lineage>
        <taxon>Bacteria</taxon>
        <taxon>Bacillati</taxon>
        <taxon>Mycoplasmatota</taxon>
        <taxon>Mollicutes</taxon>
        <taxon>Mycoplasmataceae</taxon>
        <taxon>Mycoplasma</taxon>
    </lineage>
</organism>
<dbReference type="AlphaFoldDB" id="A0A5B8K2W3"/>
<dbReference type="EMBL" id="CP042295">
    <property type="protein sequence ID" value="QDY87225.1"/>
    <property type="molecule type" value="Genomic_DNA"/>
</dbReference>
<evidence type="ECO:0000259" key="5">
    <source>
        <dbReference type="PROSITE" id="PS50893"/>
    </source>
</evidence>
<comment type="similarity">
    <text evidence="1">Belongs to the ABC transporter superfamily.</text>
</comment>
<dbReference type="PROSITE" id="PS00211">
    <property type="entry name" value="ABC_TRANSPORTER_1"/>
    <property type="match status" value="1"/>
</dbReference>
<keyword evidence="3" id="KW-0547">Nucleotide-binding</keyword>